<name>A0A937D3P4_9HYPH</name>
<keyword evidence="2" id="KW-1185">Reference proteome</keyword>
<organism evidence="1 2">
    <name type="scientific">Microvirga aerilata</name>
    <dbReference type="NCBI Taxonomy" id="670292"/>
    <lineage>
        <taxon>Bacteria</taxon>
        <taxon>Pseudomonadati</taxon>
        <taxon>Pseudomonadota</taxon>
        <taxon>Alphaproteobacteria</taxon>
        <taxon>Hyphomicrobiales</taxon>
        <taxon>Methylobacteriaceae</taxon>
        <taxon>Microvirga</taxon>
    </lineage>
</organism>
<protein>
    <submittedName>
        <fullName evidence="1">Uncharacterized protein</fullName>
    </submittedName>
</protein>
<proteinExistence type="predicted"/>
<evidence type="ECO:0000313" key="1">
    <source>
        <dbReference type="EMBL" id="MBL0408002.1"/>
    </source>
</evidence>
<dbReference type="Proteomes" id="UP000605848">
    <property type="component" value="Unassembled WGS sequence"/>
</dbReference>
<comment type="caution">
    <text evidence="1">The sequence shown here is derived from an EMBL/GenBank/DDBJ whole genome shotgun (WGS) entry which is preliminary data.</text>
</comment>
<dbReference type="RefSeq" id="WP_202065624.1">
    <property type="nucleotide sequence ID" value="NZ_JAEQMY010000134.1"/>
</dbReference>
<evidence type="ECO:0000313" key="2">
    <source>
        <dbReference type="Proteomes" id="UP000605848"/>
    </source>
</evidence>
<accession>A0A937D3P4</accession>
<dbReference type="AlphaFoldDB" id="A0A937D3P4"/>
<reference evidence="1" key="1">
    <citation type="submission" date="2021-01" db="EMBL/GenBank/DDBJ databases">
        <title>Microvirga sp.</title>
        <authorList>
            <person name="Kim M.K."/>
        </authorList>
    </citation>
    <scope>NUCLEOTIDE SEQUENCE</scope>
    <source>
        <strain evidence="1">5420S-16</strain>
    </source>
</reference>
<gene>
    <name evidence="1" type="ORF">JKG68_29320</name>
</gene>
<dbReference type="EMBL" id="JAEQMY010000134">
    <property type="protein sequence ID" value="MBL0408002.1"/>
    <property type="molecule type" value="Genomic_DNA"/>
</dbReference>
<sequence>MATNAAKLSSYLNLLDRTFDFDQGLIEEAPNGDHYIEFSITSDNRLEERLERLVVNTINRAVDPDAYGIDTGPTGGQNASTYTLIYDKSSNNLDLIGGEYSTYRNDLAGISDSDVPFARSGFATGIFLDGHAYRIAVPDAVVFGTRVKDWTANWWTWALQAPLERNPLLDTTGEDADVGNTGPVFYLAGNLSEDPSVERRFTVPEGHPVLIPVQNFVSIPFETDPAGYAAEQVALWEASVDVTSLSATIDGDSVENIEEYLVKSDPFTPGQPQAGSLLNASLPPELPPEDDLYPSLSSGYWLMIEGLTPGQHTITVSGTAGGGSTGVTDYILVV</sequence>